<dbReference type="RefSeq" id="WP_117228510.1">
    <property type="nucleotide sequence ID" value="NZ_CP061725.1"/>
</dbReference>
<organism evidence="3 4">
    <name type="scientific">Micromonospora craniellae</name>
    <dbReference type="NCBI Taxonomy" id="2294034"/>
    <lineage>
        <taxon>Bacteria</taxon>
        <taxon>Bacillati</taxon>
        <taxon>Actinomycetota</taxon>
        <taxon>Actinomycetes</taxon>
        <taxon>Micromonosporales</taxon>
        <taxon>Micromonosporaceae</taxon>
        <taxon>Micromonospora</taxon>
    </lineage>
</organism>
<dbReference type="InterPro" id="IPR002539">
    <property type="entry name" value="MaoC-like_dom"/>
</dbReference>
<name>A0A372FZ99_9ACTN</name>
<dbReference type="Gene3D" id="3.10.129.10">
    <property type="entry name" value="Hotdog Thioesterase"/>
    <property type="match status" value="1"/>
</dbReference>
<protein>
    <recommendedName>
        <fullName evidence="2">MaoC-like domain-containing protein</fullName>
    </recommendedName>
</protein>
<evidence type="ECO:0000313" key="3">
    <source>
        <dbReference type="EMBL" id="RFS45819.1"/>
    </source>
</evidence>
<feature type="domain" description="MaoC-like" evidence="2">
    <location>
        <begin position="11"/>
        <end position="106"/>
    </location>
</feature>
<dbReference type="OrthoDB" id="7183822at2"/>
<dbReference type="EMBL" id="QVFU01000013">
    <property type="protein sequence ID" value="RFS45819.1"/>
    <property type="molecule type" value="Genomic_DNA"/>
</dbReference>
<dbReference type="InterPro" id="IPR029069">
    <property type="entry name" value="HotDog_dom_sf"/>
</dbReference>
<evidence type="ECO:0000259" key="2">
    <source>
        <dbReference type="Pfam" id="PF01575"/>
    </source>
</evidence>
<dbReference type="Proteomes" id="UP000262621">
    <property type="component" value="Unassembled WGS sequence"/>
</dbReference>
<evidence type="ECO:0000256" key="1">
    <source>
        <dbReference type="ARBA" id="ARBA00005254"/>
    </source>
</evidence>
<comment type="similarity">
    <text evidence="1">Belongs to the enoyl-CoA hydratase/isomerase family.</text>
</comment>
<reference evidence="3 4" key="1">
    <citation type="submission" date="2018-08" db="EMBL/GenBank/DDBJ databases">
        <title>Verrucosispora craniellae sp. nov., isolated from a marine sponge in the South China Sea.</title>
        <authorList>
            <person name="Li L."/>
            <person name="Lin H.W."/>
        </authorList>
    </citation>
    <scope>NUCLEOTIDE SEQUENCE [LARGE SCALE GENOMIC DNA]</scope>
    <source>
        <strain evidence="3 4">LHW63014</strain>
    </source>
</reference>
<proteinExistence type="inferred from homology"/>
<dbReference type="Pfam" id="PF01575">
    <property type="entry name" value="MaoC_dehydratas"/>
    <property type="match status" value="1"/>
</dbReference>
<evidence type="ECO:0000313" key="4">
    <source>
        <dbReference type="Proteomes" id="UP000262621"/>
    </source>
</evidence>
<dbReference type="AlphaFoldDB" id="A0A372FZ99"/>
<sequence length="153" mass="16160">MIPRVGDTLPELRRTIALVDMIAYAGATWDWYRLHYDPEFVAAAGVPGPVVDGQVFGALFVKLLQDTFGPACFVHQLSFTFRNLMFAGETVRCTGTVVGVADDRIEVELDATILASDYGPERPAARPARATVLLGTADGPGAPAAVPSPGGAT</sequence>
<gene>
    <name evidence="3" type="ORF">D0Q02_14510</name>
</gene>
<keyword evidence="4" id="KW-1185">Reference proteome</keyword>
<accession>A0A372FZ99</accession>
<comment type="caution">
    <text evidence="3">The sequence shown here is derived from an EMBL/GenBank/DDBJ whole genome shotgun (WGS) entry which is preliminary data.</text>
</comment>
<dbReference type="SUPFAM" id="SSF54637">
    <property type="entry name" value="Thioesterase/thiol ester dehydrase-isomerase"/>
    <property type="match status" value="1"/>
</dbReference>